<dbReference type="EMBL" id="BAZW01000001">
    <property type="protein sequence ID" value="GAO27963.1"/>
    <property type="molecule type" value="Genomic_DNA"/>
</dbReference>
<dbReference type="Gene3D" id="1.40.20.10">
    <property type="entry name" value="CHAD domain"/>
    <property type="match status" value="1"/>
</dbReference>
<reference evidence="2 3" key="1">
    <citation type="journal article" date="2015" name="Microbes Environ.">
        <title>Distribution and evolution of nitrogen fixation genes in the phylum bacteroidetes.</title>
        <authorList>
            <person name="Inoue J."/>
            <person name="Oshima K."/>
            <person name="Suda W."/>
            <person name="Sakamoto M."/>
            <person name="Iino T."/>
            <person name="Noda S."/>
            <person name="Hongoh Y."/>
            <person name="Hattori M."/>
            <person name="Ohkuma M."/>
        </authorList>
    </citation>
    <scope>NUCLEOTIDE SEQUENCE [LARGE SCALE GENOMIC DNA]</scope>
    <source>
        <strain evidence="2">JCM 15548</strain>
    </source>
</reference>
<evidence type="ECO:0000259" key="1">
    <source>
        <dbReference type="SMART" id="SM00880"/>
    </source>
</evidence>
<dbReference type="SMART" id="SM00880">
    <property type="entry name" value="CHAD"/>
    <property type="match status" value="1"/>
</dbReference>
<dbReference type="AlphaFoldDB" id="A0A0E9LRQ9"/>
<gene>
    <name evidence="2" type="ORF">JCM15548_12</name>
</gene>
<dbReference type="InterPro" id="IPR038186">
    <property type="entry name" value="CHAD_dom_sf"/>
</dbReference>
<evidence type="ECO:0000313" key="3">
    <source>
        <dbReference type="Proteomes" id="UP000032900"/>
    </source>
</evidence>
<name>A0A0E9LRQ9_9BACT</name>
<dbReference type="Proteomes" id="UP000032900">
    <property type="component" value="Unassembled WGS sequence"/>
</dbReference>
<sequence length="259" mass="30558">MRRDQILQVAKEQYQLFLEHFKWSLVSDEAEYIHQFRVSVKKLSALKLLVSDPLIWDFIQPVYKTGGKVRNVQVILDLLSTFTTPAPEGFKQYLYDRLQEKRFKHDQLAGTIKLLSDKQFFAAFKAFLEEHYDGDGKHLETVILWHGRRACEWIRKNKAGEAWHEARRYFKACAHLIQMADAVGEPLTLDEGFFRYREMEQLLGLWHDLFVLNKWMDKYALQAGSKRNDLWSSFISEKTETMLRTEADICLLANDFNMP</sequence>
<organism evidence="2 3">
    <name type="scientific">Geofilum rubicundum JCM 15548</name>
    <dbReference type="NCBI Taxonomy" id="1236989"/>
    <lineage>
        <taxon>Bacteria</taxon>
        <taxon>Pseudomonadati</taxon>
        <taxon>Bacteroidota</taxon>
        <taxon>Bacteroidia</taxon>
        <taxon>Marinilabiliales</taxon>
        <taxon>Marinilabiliaceae</taxon>
        <taxon>Geofilum</taxon>
    </lineage>
</organism>
<dbReference type="STRING" id="1236989.JCM15548_12"/>
<dbReference type="OrthoDB" id="1120768at2"/>
<accession>A0A0E9LRQ9</accession>
<evidence type="ECO:0000313" key="2">
    <source>
        <dbReference type="EMBL" id="GAO27963.1"/>
    </source>
</evidence>
<dbReference type="RefSeq" id="WP_062121847.1">
    <property type="nucleotide sequence ID" value="NZ_BAZW01000001.1"/>
</dbReference>
<dbReference type="Pfam" id="PF05235">
    <property type="entry name" value="CHAD"/>
    <property type="match status" value="1"/>
</dbReference>
<comment type="caution">
    <text evidence="2">The sequence shown here is derived from an EMBL/GenBank/DDBJ whole genome shotgun (WGS) entry which is preliminary data.</text>
</comment>
<proteinExistence type="predicted"/>
<feature type="domain" description="CHAD" evidence="1">
    <location>
        <begin position="9"/>
        <end position="250"/>
    </location>
</feature>
<dbReference type="InterPro" id="IPR007899">
    <property type="entry name" value="CHAD_dom"/>
</dbReference>
<protein>
    <recommendedName>
        <fullName evidence="1">CHAD domain-containing protein</fullName>
    </recommendedName>
</protein>
<keyword evidence="3" id="KW-1185">Reference proteome</keyword>